<keyword evidence="2 6" id="KW-0949">S-adenosyl-L-methionine</keyword>
<dbReference type="SUPFAM" id="SSF102114">
    <property type="entry name" value="Radical SAM enzymes"/>
    <property type="match status" value="1"/>
</dbReference>
<reference evidence="10 11" key="1">
    <citation type="submission" date="2016-10" db="EMBL/GenBank/DDBJ databases">
        <authorList>
            <person name="Varghese N."/>
            <person name="Submissions S."/>
        </authorList>
    </citation>
    <scope>NUCLEOTIDE SEQUENCE [LARGE SCALE GENOMIC DNA]</scope>
    <source>
        <strain evidence="10 11">DSM 1741</strain>
    </source>
</reference>
<keyword evidence="5 6" id="KW-0411">Iron-sulfur</keyword>
<organism evidence="10 11">
    <name type="scientific">Desulfomicrobium norvegicum (strain DSM 1741 / NCIMB 8310)</name>
    <name type="common">Desulfovibrio baculatus (strain Norway 4)</name>
    <name type="synonym">Desulfovibrio desulfuricans (strain Norway 4)</name>
    <dbReference type="NCBI Taxonomy" id="52561"/>
    <lineage>
        <taxon>Bacteria</taxon>
        <taxon>Pseudomonadati</taxon>
        <taxon>Thermodesulfobacteriota</taxon>
        <taxon>Desulfovibrionia</taxon>
        <taxon>Desulfovibrionales</taxon>
        <taxon>Desulfomicrobiaceae</taxon>
        <taxon>Desulfomicrobium</taxon>
    </lineage>
</organism>
<keyword evidence="6" id="KW-0474">Menaquinone biosynthesis</keyword>
<evidence type="ECO:0000256" key="2">
    <source>
        <dbReference type="ARBA" id="ARBA00022691"/>
    </source>
</evidence>
<dbReference type="GO" id="GO:0005506">
    <property type="term" value="F:iron ion binding"/>
    <property type="evidence" value="ECO:0007669"/>
    <property type="project" value="UniProtKB-UniRule"/>
</dbReference>
<dbReference type="SFLD" id="SFLDG01389">
    <property type="entry name" value="menaquinone_synthsis_involved"/>
    <property type="match status" value="2"/>
</dbReference>
<feature type="binding site" evidence="8">
    <location>
        <position position="276"/>
    </location>
    <ligand>
        <name>(3R)-3-methyl-D-ornithine</name>
        <dbReference type="ChEBI" id="CHEBI:64642"/>
    </ligand>
</feature>
<dbReference type="InterPro" id="IPR007197">
    <property type="entry name" value="rSAM"/>
</dbReference>
<feature type="domain" description="Radical SAM core" evidence="9">
    <location>
        <begin position="39"/>
        <end position="271"/>
    </location>
</feature>
<dbReference type="EMBL" id="FOTO01000007">
    <property type="protein sequence ID" value="SFL81935.1"/>
    <property type="molecule type" value="Genomic_DNA"/>
</dbReference>
<gene>
    <name evidence="6" type="primary">mqnC</name>
    <name evidence="10" type="ORF">SAMN05421830_10710</name>
</gene>
<dbReference type="InterPro" id="IPR034405">
    <property type="entry name" value="F420"/>
</dbReference>
<dbReference type="SFLD" id="SFLDG01064">
    <property type="entry name" value="F420__menaquinone_cofactor_bio"/>
    <property type="match status" value="2"/>
</dbReference>
<comment type="catalytic activity">
    <reaction evidence="6">
        <text>dehypoxanthine futalosine + S-adenosyl-L-methionine = cyclic dehypoxanthinylfutalosinate + 5'-deoxyadenosine + L-methionine + H(+)</text>
        <dbReference type="Rhea" id="RHEA:33083"/>
        <dbReference type="ChEBI" id="CHEBI:15378"/>
        <dbReference type="ChEBI" id="CHEBI:17319"/>
        <dbReference type="ChEBI" id="CHEBI:57844"/>
        <dbReference type="ChEBI" id="CHEBI:58864"/>
        <dbReference type="ChEBI" id="CHEBI:59789"/>
        <dbReference type="ChEBI" id="CHEBI:64270"/>
        <dbReference type="EC" id="1.21.98.1"/>
    </reaction>
</comment>
<comment type="cofactor">
    <cofactor evidence="6 7">
        <name>[4Fe-4S] cluster</name>
        <dbReference type="ChEBI" id="CHEBI:49883"/>
    </cofactor>
    <text evidence="6 7">Binds 1 [4Fe-4S] cluster. The cluster is coordinated with 3 cysteines and an exchangeable S-adenosyl-L-methionine.</text>
</comment>
<feature type="binding site" evidence="8">
    <location>
        <position position="298"/>
    </location>
    <ligand>
        <name>(3R)-3-methyl-D-ornithine</name>
        <dbReference type="ChEBI" id="CHEBI:64642"/>
    </ligand>
</feature>
<evidence type="ECO:0000259" key="9">
    <source>
        <dbReference type="PROSITE" id="PS51918"/>
    </source>
</evidence>
<dbReference type="GO" id="GO:0051539">
    <property type="term" value="F:4 iron, 4 sulfur cluster binding"/>
    <property type="evidence" value="ECO:0007669"/>
    <property type="project" value="UniProtKB-KW"/>
</dbReference>
<dbReference type="SFLD" id="SFLDS00029">
    <property type="entry name" value="Radical_SAM"/>
    <property type="match status" value="2"/>
</dbReference>
<dbReference type="InterPro" id="IPR006638">
    <property type="entry name" value="Elp3/MiaA/NifB-like_rSAM"/>
</dbReference>
<dbReference type="NCBIfam" id="TIGR00423">
    <property type="entry name" value="CofH family radical SAM protein"/>
    <property type="match status" value="1"/>
</dbReference>
<comment type="function">
    <text evidence="6">Radical SAM enzyme that catalyzes the cyclization of dehypoxanthine futalosine (DHFL) into cyclic dehypoxanthine futalosine (CDHFL), a step in the biosynthesis of menaquinone (MK, vitamin K2).</text>
</comment>
<proteinExistence type="inferred from homology"/>
<feature type="binding site" evidence="6 7">
    <location>
        <position position="60"/>
    </location>
    <ligand>
        <name>[4Fe-4S] cluster</name>
        <dbReference type="ChEBI" id="CHEBI:49883"/>
        <note>4Fe-4S-S-AdoMet</note>
    </ligand>
</feature>
<dbReference type="InterPro" id="IPR058240">
    <property type="entry name" value="rSAM_sf"/>
</dbReference>
<feature type="binding site" evidence="8">
    <location>
        <position position="165"/>
    </location>
    <ligand>
        <name>S-adenosyl-L-methionine</name>
        <dbReference type="ChEBI" id="CHEBI:59789"/>
    </ligand>
</feature>
<dbReference type="OrthoDB" id="9802027at2"/>
<sequence length="345" mass="39012">MNTRLNKNEARYVWDMNDVFSLGKLAHRRRMEMHPEGIVTYIVDRNINYTNVCVSACKFCAFFKGPGEEGGYVLPTEEILSKVRETVDVGGYQILLQGGMNPDLPLGYYTDLLGTLKSHFPGVAVHGFSPSEVWFLSEKEGRSVADILTELRRAGLDSMPGGGAEILNDEVRERVSPRKCTADQWIDVMETAHGLGMRTTATMMFGQGETFAQRMEHLDRLRDLQDRTGGFTAFIPWTFQPRNTRMVMPETSSHEYLKFLALCRLYLDNIDNIQASWVTQGPMIGQLALFWGANDFGSTMLEENVVAATGVHFLLPEDRLRGLVERAGFTPRRRTMDYTLCEEVV</sequence>
<dbReference type="GO" id="GO:0016765">
    <property type="term" value="F:transferase activity, transferring alkyl or aryl (other than methyl) groups"/>
    <property type="evidence" value="ECO:0007669"/>
    <property type="project" value="InterPro"/>
</dbReference>
<evidence type="ECO:0000256" key="7">
    <source>
        <dbReference type="PIRSR" id="PIRSR004762-1"/>
    </source>
</evidence>
<comment type="caution">
    <text evidence="10">The sequence shown here is derived from an EMBL/GenBank/DDBJ whole genome shotgun (WGS) entry which is preliminary data.</text>
</comment>
<dbReference type="NCBIfam" id="TIGR03699">
    <property type="entry name" value="menaquin_MqnC"/>
    <property type="match status" value="1"/>
</dbReference>
<dbReference type="InterPro" id="IPR013785">
    <property type="entry name" value="Aldolase_TIM"/>
</dbReference>
<dbReference type="SMART" id="SM00729">
    <property type="entry name" value="Elp3"/>
    <property type="match status" value="1"/>
</dbReference>
<evidence type="ECO:0000256" key="8">
    <source>
        <dbReference type="PIRSR" id="PIRSR004762-2"/>
    </source>
</evidence>
<dbReference type="PANTHER" id="PTHR43076:SF1">
    <property type="entry name" value="LIPOYL SYNTHASE 2"/>
    <property type="match status" value="1"/>
</dbReference>
<dbReference type="Proteomes" id="UP000199581">
    <property type="component" value="Unassembled WGS sequence"/>
</dbReference>
<dbReference type="GO" id="GO:0044689">
    <property type="term" value="F:7,8-didemethyl-8-hydroxy-5-deazariboflavin synthase activity"/>
    <property type="evidence" value="ECO:0007669"/>
    <property type="project" value="TreeGrafter"/>
</dbReference>
<dbReference type="EC" id="1.21.98.1" evidence="6"/>
<feature type="binding site" evidence="6 7">
    <location>
        <position position="53"/>
    </location>
    <ligand>
        <name>[4Fe-4S] cluster</name>
        <dbReference type="ChEBI" id="CHEBI:49883"/>
        <note>4Fe-4S-S-AdoMet</note>
    </ligand>
</feature>
<dbReference type="InterPro" id="IPR045567">
    <property type="entry name" value="CofH/MnqC-like_C"/>
</dbReference>
<evidence type="ECO:0000256" key="4">
    <source>
        <dbReference type="ARBA" id="ARBA00023004"/>
    </source>
</evidence>
<feature type="binding site" evidence="6 7">
    <location>
        <position position="57"/>
    </location>
    <ligand>
        <name>[4Fe-4S] cluster</name>
        <dbReference type="ChEBI" id="CHEBI:49883"/>
        <note>4Fe-4S-S-AdoMet</note>
    </ligand>
</feature>
<dbReference type="AlphaFoldDB" id="A0A8G2F690"/>
<dbReference type="InterPro" id="IPR020050">
    <property type="entry name" value="FO_synthase_su2"/>
</dbReference>
<accession>A0A8G2F690</accession>
<dbReference type="CDD" id="cd01335">
    <property type="entry name" value="Radical_SAM"/>
    <property type="match status" value="1"/>
</dbReference>
<protein>
    <recommendedName>
        <fullName evidence="6">Cyclic dehypoxanthine futalosine synthase</fullName>
        <shortName evidence="6">Cyclic DHFL synthase</shortName>
        <ecNumber evidence="6">1.21.98.1</ecNumber>
    </recommendedName>
    <alternativeName>
        <fullName evidence="6">Dehypoxanthine futalosine cyclase</fullName>
        <shortName evidence="6">DHFL cyclase</shortName>
    </alternativeName>
    <alternativeName>
        <fullName evidence="6">Menaquinone biosynthetic enzyme MqnC</fullName>
    </alternativeName>
</protein>
<dbReference type="SFLD" id="SFLDF00343">
    <property type="entry name" value="aminofutalosine_synthase_(mqnE"/>
    <property type="match status" value="1"/>
</dbReference>
<evidence type="ECO:0000256" key="5">
    <source>
        <dbReference type="ARBA" id="ARBA00023014"/>
    </source>
</evidence>
<dbReference type="PANTHER" id="PTHR43076">
    <property type="entry name" value="FO SYNTHASE (COFH)"/>
    <property type="match status" value="1"/>
</dbReference>
<dbReference type="RefSeq" id="WP_092192357.1">
    <property type="nucleotide sequence ID" value="NZ_FOTO01000007.1"/>
</dbReference>
<evidence type="ECO:0000256" key="3">
    <source>
        <dbReference type="ARBA" id="ARBA00022723"/>
    </source>
</evidence>
<evidence type="ECO:0000313" key="11">
    <source>
        <dbReference type="Proteomes" id="UP000199581"/>
    </source>
</evidence>
<feature type="binding site" evidence="8">
    <location>
        <position position="129"/>
    </location>
    <ligand>
        <name>(3R)-3-methyl-D-ornithine</name>
        <dbReference type="ChEBI" id="CHEBI:64642"/>
    </ligand>
</feature>
<keyword evidence="4 6" id="KW-0408">Iron</keyword>
<dbReference type="Pfam" id="PF04055">
    <property type="entry name" value="Radical_SAM"/>
    <property type="match status" value="1"/>
</dbReference>
<keyword evidence="3 6" id="KW-0479">Metal-binding</keyword>
<comment type="pathway">
    <text evidence="6">Quinol/quinone metabolism; menaquinone biosynthesis.</text>
</comment>
<evidence type="ECO:0000313" key="10">
    <source>
        <dbReference type="EMBL" id="SFL81935.1"/>
    </source>
</evidence>
<dbReference type="PROSITE" id="PS51918">
    <property type="entry name" value="RADICAL_SAM"/>
    <property type="match status" value="1"/>
</dbReference>
<dbReference type="Gene3D" id="3.20.20.70">
    <property type="entry name" value="Aldolase class I"/>
    <property type="match status" value="1"/>
</dbReference>
<name>A0A8G2F690_DESNO</name>
<feature type="binding site" evidence="8">
    <location>
        <position position="59"/>
    </location>
    <ligand>
        <name>S-adenosyl-L-methionine</name>
        <dbReference type="ChEBI" id="CHEBI:59789"/>
    </ligand>
</feature>
<dbReference type="InterPro" id="IPR022431">
    <property type="entry name" value="Cyclic_DHFL_synthase_mqnC"/>
</dbReference>
<evidence type="ECO:0000256" key="1">
    <source>
        <dbReference type="ARBA" id="ARBA00022485"/>
    </source>
</evidence>
<keyword evidence="11" id="KW-1185">Reference proteome</keyword>
<dbReference type="UniPathway" id="UPA00079"/>
<dbReference type="HAMAP" id="MF_00992">
    <property type="entry name" value="MqnC"/>
    <property type="match status" value="1"/>
</dbReference>
<dbReference type="PIRSF" id="PIRSF004762">
    <property type="entry name" value="CHP00423"/>
    <property type="match status" value="1"/>
</dbReference>
<keyword evidence="6" id="KW-0560">Oxidoreductase</keyword>
<evidence type="ECO:0000256" key="6">
    <source>
        <dbReference type="HAMAP-Rule" id="MF_00992"/>
    </source>
</evidence>
<dbReference type="SFLD" id="SFLDF00342">
    <property type="entry name" value="cyclic_dehypoxanthine_futalosi"/>
    <property type="match status" value="1"/>
</dbReference>
<comment type="similarity">
    <text evidence="6">Belongs to the radical SAM superfamily. MqnC family.</text>
</comment>
<dbReference type="Pfam" id="PF19288">
    <property type="entry name" value="CofH_C"/>
    <property type="match status" value="1"/>
</dbReference>
<keyword evidence="1 6" id="KW-0004">4Fe-4S</keyword>
<dbReference type="GO" id="GO:0046992">
    <property type="term" value="F:oxidoreductase activity, acting on X-H and Y-H to form an X-Y bond"/>
    <property type="evidence" value="ECO:0007669"/>
    <property type="project" value="UniProtKB-UniRule"/>
</dbReference>
<dbReference type="GO" id="GO:0009234">
    <property type="term" value="P:menaquinone biosynthetic process"/>
    <property type="evidence" value="ECO:0007669"/>
    <property type="project" value="UniProtKB-UniRule"/>
</dbReference>